<evidence type="ECO:0000256" key="4">
    <source>
        <dbReference type="ARBA" id="ARBA00023136"/>
    </source>
</evidence>
<dbReference type="AlphaFoldDB" id="A0A2G5VIU6"/>
<dbReference type="Proteomes" id="UP000230233">
    <property type="component" value="Chromosome I"/>
</dbReference>
<dbReference type="GO" id="GO:0016020">
    <property type="term" value="C:membrane"/>
    <property type="evidence" value="ECO:0007669"/>
    <property type="project" value="UniProtKB-SubCell"/>
</dbReference>
<evidence type="ECO:0000256" key="2">
    <source>
        <dbReference type="ARBA" id="ARBA00022692"/>
    </source>
</evidence>
<evidence type="ECO:0000259" key="6">
    <source>
        <dbReference type="Pfam" id="PF05154"/>
    </source>
</evidence>
<sequence length="408" mass="47007">MTNEEDVKPWVVRIILIVGGILGAHRLYLKQVPEAFVFFSTLGVFLIGWLYDSFMFKYEVDAYNQLINLNRENKDKEKWKNGRLQTAQSKFVEFSLTRFLYSVLYGLYIGIGTWLACTLTFGWTDINSIPFVSVVALGITAGVYIIGHCGGQSRELSFIWISSFSSMFLVVRVFHSAVFRSIFIASIVSTLVGNRTAKNKRSRHTWRHFLFWSSLFMMLVCVILLGCSRKIGEKQITATRPGSFRETTSVGSLMRDRIFDSKKVYSFFEGNPIIEYSISDSSQTEKSTKSKKSDSFWQQVWSGELFDELTGAAHLTKIDWVELTMTFIVDVLRAEARVIDKSSTVEPFKWALWRNYLIHRFSLDPLVSDDRIRSECKKWQQEQNQKRESSEKDFSMIAAKRGCATFQS</sequence>
<dbReference type="OrthoDB" id="10262359at2759"/>
<evidence type="ECO:0000313" key="8">
    <source>
        <dbReference type="Proteomes" id="UP000230233"/>
    </source>
</evidence>
<feature type="transmembrane region" description="Helical" evidence="5">
    <location>
        <begin position="35"/>
        <end position="51"/>
    </location>
</feature>
<comment type="caution">
    <text evidence="7">The sequence shown here is derived from an EMBL/GenBank/DDBJ whole genome shotgun (WGS) entry which is preliminary data.</text>
</comment>
<proteinExistence type="predicted"/>
<dbReference type="PANTHER" id="PTHR44733">
    <property type="entry name" value="DNAJ HOMOLOG SUBFAMILY C MEMBER 22"/>
    <property type="match status" value="1"/>
</dbReference>
<dbReference type="PANTHER" id="PTHR44733:SF1">
    <property type="entry name" value="DNAJ HOMOLOG SUBFAMILY C MEMBER 22"/>
    <property type="match status" value="1"/>
</dbReference>
<evidence type="ECO:0000256" key="1">
    <source>
        <dbReference type="ARBA" id="ARBA00004141"/>
    </source>
</evidence>
<dbReference type="InterPro" id="IPR007829">
    <property type="entry name" value="TM2"/>
</dbReference>
<feature type="transmembrane region" description="Helical" evidence="5">
    <location>
        <begin position="99"/>
        <end position="123"/>
    </location>
</feature>
<feature type="domain" description="TM2" evidence="6">
    <location>
        <begin position="7"/>
        <end position="54"/>
    </location>
</feature>
<dbReference type="Pfam" id="PF05154">
    <property type="entry name" value="TM2"/>
    <property type="match status" value="1"/>
</dbReference>
<feature type="transmembrane region" description="Helical" evidence="5">
    <location>
        <begin position="129"/>
        <end position="146"/>
    </location>
</feature>
<feature type="transmembrane region" description="Helical" evidence="5">
    <location>
        <begin position="12"/>
        <end position="29"/>
    </location>
</feature>
<name>A0A2G5VIU6_9PELO</name>
<feature type="transmembrane region" description="Helical" evidence="5">
    <location>
        <begin position="181"/>
        <end position="197"/>
    </location>
</feature>
<keyword evidence="3 5" id="KW-1133">Transmembrane helix</keyword>
<evidence type="ECO:0000256" key="5">
    <source>
        <dbReference type="SAM" id="Phobius"/>
    </source>
</evidence>
<protein>
    <recommendedName>
        <fullName evidence="6">TM2 domain-containing protein</fullName>
    </recommendedName>
</protein>
<evidence type="ECO:0000313" key="7">
    <source>
        <dbReference type="EMBL" id="PIC51705.1"/>
    </source>
</evidence>
<keyword evidence="8" id="KW-1185">Reference proteome</keyword>
<accession>A0A2G5VIU6</accession>
<reference evidence="8" key="1">
    <citation type="submission" date="2017-10" db="EMBL/GenBank/DDBJ databases">
        <title>Rapid genome shrinkage in a self-fertile nematode reveals novel sperm competition proteins.</title>
        <authorList>
            <person name="Yin D."/>
            <person name="Schwarz E.M."/>
            <person name="Thomas C.G."/>
            <person name="Felde R.L."/>
            <person name="Korf I.F."/>
            <person name="Cutter A.D."/>
            <person name="Schartner C.M."/>
            <person name="Ralston E.J."/>
            <person name="Meyer B.J."/>
            <person name="Haag E.S."/>
        </authorList>
    </citation>
    <scope>NUCLEOTIDE SEQUENCE [LARGE SCALE GENOMIC DNA]</scope>
    <source>
        <strain evidence="8">JU1422</strain>
    </source>
</reference>
<organism evidence="7 8">
    <name type="scientific">Caenorhabditis nigoni</name>
    <dbReference type="NCBI Taxonomy" id="1611254"/>
    <lineage>
        <taxon>Eukaryota</taxon>
        <taxon>Metazoa</taxon>
        <taxon>Ecdysozoa</taxon>
        <taxon>Nematoda</taxon>
        <taxon>Chromadorea</taxon>
        <taxon>Rhabditida</taxon>
        <taxon>Rhabditina</taxon>
        <taxon>Rhabditomorpha</taxon>
        <taxon>Rhabditoidea</taxon>
        <taxon>Rhabditidae</taxon>
        <taxon>Peloderinae</taxon>
        <taxon>Caenorhabditis</taxon>
    </lineage>
</organism>
<dbReference type="EMBL" id="PDUG01000001">
    <property type="protein sequence ID" value="PIC51705.1"/>
    <property type="molecule type" value="Genomic_DNA"/>
</dbReference>
<comment type="subcellular location">
    <subcellularLocation>
        <location evidence="1">Membrane</location>
        <topology evidence="1">Multi-pass membrane protein</topology>
    </subcellularLocation>
</comment>
<gene>
    <name evidence="7" type="primary">Cni-ZK858.5</name>
    <name evidence="7" type="synonym">Cnig_chr_I.g2111</name>
    <name evidence="7" type="ORF">B9Z55_002111</name>
</gene>
<keyword evidence="2 5" id="KW-0812">Transmembrane</keyword>
<keyword evidence="4 5" id="KW-0472">Membrane</keyword>
<feature type="transmembrane region" description="Helical" evidence="5">
    <location>
        <begin position="209"/>
        <end position="226"/>
    </location>
</feature>
<evidence type="ECO:0000256" key="3">
    <source>
        <dbReference type="ARBA" id="ARBA00022989"/>
    </source>
</evidence>